<organism evidence="3 4">
    <name type="scientific">Stylosanthes scabra</name>
    <dbReference type="NCBI Taxonomy" id="79078"/>
    <lineage>
        <taxon>Eukaryota</taxon>
        <taxon>Viridiplantae</taxon>
        <taxon>Streptophyta</taxon>
        <taxon>Embryophyta</taxon>
        <taxon>Tracheophyta</taxon>
        <taxon>Spermatophyta</taxon>
        <taxon>Magnoliopsida</taxon>
        <taxon>eudicotyledons</taxon>
        <taxon>Gunneridae</taxon>
        <taxon>Pentapetalae</taxon>
        <taxon>rosids</taxon>
        <taxon>fabids</taxon>
        <taxon>Fabales</taxon>
        <taxon>Fabaceae</taxon>
        <taxon>Papilionoideae</taxon>
        <taxon>50 kb inversion clade</taxon>
        <taxon>dalbergioids sensu lato</taxon>
        <taxon>Dalbergieae</taxon>
        <taxon>Pterocarpus clade</taxon>
        <taxon>Stylosanthes</taxon>
    </lineage>
</organism>
<keyword evidence="2" id="KW-0472">Membrane</keyword>
<evidence type="ECO:0000313" key="3">
    <source>
        <dbReference type="EMBL" id="MED6122245.1"/>
    </source>
</evidence>
<name>A0ABU6RE45_9FABA</name>
<protein>
    <submittedName>
        <fullName evidence="3">Uncharacterized protein</fullName>
    </submittedName>
</protein>
<evidence type="ECO:0000256" key="2">
    <source>
        <dbReference type="SAM" id="Phobius"/>
    </source>
</evidence>
<feature type="region of interest" description="Disordered" evidence="1">
    <location>
        <begin position="1"/>
        <end position="84"/>
    </location>
</feature>
<dbReference type="EMBL" id="JASCZI010030402">
    <property type="protein sequence ID" value="MED6122245.1"/>
    <property type="molecule type" value="Genomic_DNA"/>
</dbReference>
<gene>
    <name evidence="3" type="ORF">PIB30_038005</name>
</gene>
<accession>A0ABU6RE45</accession>
<dbReference type="Proteomes" id="UP001341840">
    <property type="component" value="Unassembled WGS sequence"/>
</dbReference>
<proteinExistence type="predicted"/>
<evidence type="ECO:0000256" key="1">
    <source>
        <dbReference type="SAM" id="MobiDB-lite"/>
    </source>
</evidence>
<keyword evidence="4" id="KW-1185">Reference proteome</keyword>
<evidence type="ECO:0000313" key="4">
    <source>
        <dbReference type="Proteomes" id="UP001341840"/>
    </source>
</evidence>
<keyword evidence="2" id="KW-1133">Transmembrane helix</keyword>
<comment type="caution">
    <text evidence="3">The sequence shown here is derived from an EMBL/GenBank/DDBJ whole genome shotgun (WGS) entry which is preliminary data.</text>
</comment>
<feature type="transmembrane region" description="Helical" evidence="2">
    <location>
        <begin position="162"/>
        <end position="187"/>
    </location>
</feature>
<feature type="compositionally biased region" description="Basic residues" evidence="1">
    <location>
        <begin position="43"/>
        <end position="69"/>
    </location>
</feature>
<keyword evidence="2" id="KW-0812">Transmembrane</keyword>
<reference evidence="3 4" key="1">
    <citation type="journal article" date="2023" name="Plants (Basel)">
        <title>Bridging the Gap: Combining Genomics and Transcriptomics Approaches to Understand Stylosanthes scabra, an Orphan Legume from the Brazilian Caatinga.</title>
        <authorList>
            <person name="Ferreira-Neto J.R.C."/>
            <person name="da Silva M.D."/>
            <person name="Binneck E."/>
            <person name="de Melo N.F."/>
            <person name="da Silva R.H."/>
            <person name="de Melo A.L.T.M."/>
            <person name="Pandolfi V."/>
            <person name="Bustamante F.O."/>
            <person name="Brasileiro-Vidal A.C."/>
            <person name="Benko-Iseppon A.M."/>
        </authorList>
    </citation>
    <scope>NUCLEOTIDE SEQUENCE [LARGE SCALE GENOMIC DNA]</scope>
    <source>
        <tissue evidence="3">Leaves</tissue>
    </source>
</reference>
<sequence length="188" mass="21670">MGHGDQYSYSSNTHATAPKTRPFKTGQPQSSPFTGGLDLLPYRSHHHQHNHHQQQPHHPHHRSHHHCHTHINNPSHQNTSNSSLSLRHRAITAPRFCCFHGKEGRKLAHFVASCRWTFTAPPPPLMKRRRRREEESFIGHYLSQRCAPICEKLKLIAWRVELIATVINVTPVAPIVIPFYWLAIIILT</sequence>